<dbReference type="GO" id="GO:0008270">
    <property type="term" value="F:zinc ion binding"/>
    <property type="evidence" value="ECO:0007669"/>
    <property type="project" value="UniProtKB-KW"/>
</dbReference>
<evidence type="ECO:0000313" key="7">
    <source>
        <dbReference type="Proteomes" id="UP000184096"/>
    </source>
</evidence>
<dbReference type="AlphaFoldDB" id="A0A1M7T722"/>
<reference evidence="7" key="1">
    <citation type="submission" date="2016-11" db="EMBL/GenBank/DDBJ databases">
        <authorList>
            <person name="Varghese N."/>
            <person name="Submissions S."/>
        </authorList>
    </citation>
    <scope>NUCLEOTIDE SEQUENCE [LARGE SCALE GENOMIC DNA]</scope>
    <source>
        <strain evidence="7">GAS401</strain>
    </source>
</reference>
<dbReference type="Gene3D" id="6.20.20.10">
    <property type="match status" value="1"/>
</dbReference>
<dbReference type="Pfam" id="PF00684">
    <property type="entry name" value="DnaJ_CXXCXGXG"/>
    <property type="match status" value="1"/>
</dbReference>
<evidence type="ECO:0000313" key="6">
    <source>
        <dbReference type="EMBL" id="SHN66533.1"/>
    </source>
</evidence>
<dbReference type="InterPro" id="IPR036410">
    <property type="entry name" value="HSP_DnaJ_Cys-rich_dom_sf"/>
</dbReference>
<gene>
    <name evidence="6" type="ORF">SAMN05444170_0976</name>
</gene>
<sequence length="50" mass="5424">MKMPVMTPVEAKCAECQGTGYTVVAHPKRPAVQIYQVCKECTGKGRVVAK</sequence>
<dbReference type="SUPFAM" id="SSF57938">
    <property type="entry name" value="DnaJ/Hsp40 cysteine-rich domain"/>
    <property type="match status" value="1"/>
</dbReference>
<evidence type="ECO:0000256" key="4">
    <source>
        <dbReference type="ARBA" id="ARBA00022833"/>
    </source>
</evidence>
<evidence type="ECO:0000256" key="3">
    <source>
        <dbReference type="ARBA" id="ARBA00022771"/>
    </source>
</evidence>
<keyword evidence="4" id="KW-0862">Zinc</keyword>
<evidence type="ECO:0000256" key="2">
    <source>
        <dbReference type="ARBA" id="ARBA00022737"/>
    </source>
</evidence>
<dbReference type="EMBL" id="LT670849">
    <property type="protein sequence ID" value="SHN66533.1"/>
    <property type="molecule type" value="Genomic_DNA"/>
</dbReference>
<dbReference type="GO" id="GO:0031072">
    <property type="term" value="F:heat shock protein binding"/>
    <property type="evidence" value="ECO:0007669"/>
    <property type="project" value="InterPro"/>
</dbReference>
<feature type="domain" description="CR-type" evidence="5">
    <location>
        <begin position="11"/>
        <end position="49"/>
    </location>
</feature>
<organism evidence="6 7">
    <name type="scientific">Bradyrhizobium erythrophlei</name>
    <dbReference type="NCBI Taxonomy" id="1437360"/>
    <lineage>
        <taxon>Bacteria</taxon>
        <taxon>Pseudomonadati</taxon>
        <taxon>Pseudomonadota</taxon>
        <taxon>Alphaproteobacteria</taxon>
        <taxon>Hyphomicrobiales</taxon>
        <taxon>Nitrobacteraceae</taxon>
        <taxon>Bradyrhizobium</taxon>
    </lineage>
</organism>
<dbReference type="Proteomes" id="UP000184096">
    <property type="component" value="Chromosome I"/>
</dbReference>
<evidence type="ECO:0000259" key="5">
    <source>
        <dbReference type="Pfam" id="PF00684"/>
    </source>
</evidence>
<keyword evidence="2" id="KW-0677">Repeat</keyword>
<protein>
    <recommendedName>
        <fullName evidence="5">CR-type domain-containing protein</fullName>
    </recommendedName>
</protein>
<dbReference type="GO" id="GO:0051082">
    <property type="term" value="F:unfolded protein binding"/>
    <property type="evidence" value="ECO:0007669"/>
    <property type="project" value="InterPro"/>
</dbReference>
<keyword evidence="3" id="KW-0863">Zinc-finger</keyword>
<name>A0A1M7T722_9BRAD</name>
<evidence type="ECO:0000256" key="1">
    <source>
        <dbReference type="ARBA" id="ARBA00022723"/>
    </source>
</evidence>
<dbReference type="FunFam" id="2.10.230.10:FF:000001">
    <property type="entry name" value="DnaJ subfamily A member 2"/>
    <property type="match status" value="1"/>
</dbReference>
<dbReference type="InterPro" id="IPR001305">
    <property type="entry name" value="HSP_DnaJ_Cys-rich_dom"/>
</dbReference>
<accession>A0A1M7T722</accession>
<keyword evidence="1" id="KW-0479">Metal-binding</keyword>
<proteinExistence type="predicted"/>
<keyword evidence="7" id="KW-1185">Reference proteome</keyword>